<reference evidence="3" key="1">
    <citation type="submission" date="2015-12" db="EMBL/GenBank/DDBJ databases">
        <title>FDA dAtabase for Regulatory Grade micrObial Sequences (FDA-ARGOS): Supporting development and validation of Infectious Disease Dx tests.</title>
        <authorList>
            <person name="Hoffmann M."/>
            <person name="Allard M."/>
            <person name="Evans P."/>
            <person name="Brown E."/>
            <person name="Tallon L.J."/>
            <person name="Sadzewicz L."/>
            <person name="Sengamalay N."/>
            <person name="Ott S."/>
            <person name="Godinez A."/>
            <person name="Nagaraj S."/>
            <person name="Vyas G."/>
            <person name="Aluvathingal J."/>
            <person name="Nadendla S."/>
            <person name="Geyer C."/>
            <person name="Sichtig H."/>
        </authorList>
    </citation>
    <scope>NUCLEOTIDE SEQUENCE [LARGE SCALE GENOMIC DNA]</scope>
    <source>
        <strain evidence="3">ATCC 33809</strain>
    </source>
</reference>
<dbReference type="InterPro" id="IPR014991">
    <property type="entry name" value="DUF1840"/>
</dbReference>
<accession>A0AAX2LRM9</accession>
<reference evidence="1" key="2">
    <citation type="submission" date="2018-01" db="EMBL/GenBank/DDBJ databases">
        <title>FDA dAtabase for Regulatory Grade micrObial Sequences (FDA-ARGOS): Supporting development and validation of Infectious Disease Dx tests.</title>
        <authorList>
            <person name="Hoffmann M."/>
            <person name="Allard M."/>
            <person name="Evans P."/>
            <person name="Brown E."/>
            <person name="Tallon L."/>
            <person name="Sadzewicz L."/>
            <person name="Sengamalay N."/>
            <person name="Ott S."/>
            <person name="Godinez A."/>
            <person name="Nagaraj S."/>
            <person name="Vyas G."/>
            <person name="Aluvathingal J."/>
            <person name="Nadendla S."/>
            <person name="Geyer C."/>
            <person name="Sichtig H."/>
        </authorList>
    </citation>
    <scope>NUCLEOTIDE SEQUENCE</scope>
    <source>
        <strain evidence="1">ATCC 33809</strain>
    </source>
</reference>
<dbReference type="GeneID" id="29384655"/>
<dbReference type="Proteomes" id="UP000057088">
    <property type="component" value="Chromosome 2"/>
</dbReference>
<gene>
    <name evidence="1" type="ORF">AL536_14055</name>
    <name evidence="2" type="ORF">NCTC11327_01557</name>
</gene>
<dbReference type="Proteomes" id="UP000254626">
    <property type="component" value="Unassembled WGS sequence"/>
</dbReference>
<dbReference type="EMBL" id="UHIP01000001">
    <property type="protein sequence ID" value="SUP24811.1"/>
    <property type="molecule type" value="Genomic_DNA"/>
</dbReference>
<protein>
    <submittedName>
        <fullName evidence="1">DUF1840 domain-containing protein</fullName>
    </submittedName>
    <submittedName>
        <fullName evidence="2">Domain of uncharacterized function (DUF1840)</fullName>
    </submittedName>
</protein>
<dbReference type="RefSeq" id="WP_061056570.1">
    <property type="nucleotide sequence ID" value="NZ_CABLBX010000002.1"/>
</dbReference>
<reference evidence="2 4" key="3">
    <citation type="submission" date="2018-06" db="EMBL/GenBank/DDBJ databases">
        <authorList>
            <consortium name="Pathogen Informatics"/>
            <person name="Doyle S."/>
        </authorList>
    </citation>
    <scope>NUCLEOTIDE SEQUENCE [LARGE SCALE GENOMIC DNA]</scope>
    <source>
        <strain evidence="2 4">NCTC11327</strain>
    </source>
</reference>
<proteinExistence type="predicted"/>
<name>A0AAX2LRM9_VIBFL</name>
<dbReference type="EMBL" id="CP014035">
    <property type="protein sequence ID" value="AMF94583.1"/>
    <property type="molecule type" value="Genomic_DNA"/>
</dbReference>
<keyword evidence="3" id="KW-1185">Reference proteome</keyword>
<evidence type="ECO:0000313" key="2">
    <source>
        <dbReference type="EMBL" id="SUP24811.1"/>
    </source>
</evidence>
<organism evidence="2 4">
    <name type="scientific">Vibrio fluvialis</name>
    <dbReference type="NCBI Taxonomy" id="676"/>
    <lineage>
        <taxon>Bacteria</taxon>
        <taxon>Pseudomonadati</taxon>
        <taxon>Pseudomonadota</taxon>
        <taxon>Gammaproteobacteria</taxon>
        <taxon>Vibrionales</taxon>
        <taxon>Vibrionaceae</taxon>
        <taxon>Vibrio</taxon>
    </lineage>
</organism>
<dbReference type="KEGG" id="vfl:AL536_14055"/>
<evidence type="ECO:0000313" key="1">
    <source>
        <dbReference type="EMBL" id="AMF94583.1"/>
    </source>
</evidence>
<dbReference type="AlphaFoldDB" id="A0AAX2LRM9"/>
<evidence type="ECO:0000313" key="4">
    <source>
        <dbReference type="Proteomes" id="UP000254626"/>
    </source>
</evidence>
<dbReference type="Pfam" id="PF08895">
    <property type="entry name" value="DUF1840"/>
    <property type="match status" value="1"/>
</dbReference>
<evidence type="ECO:0000313" key="3">
    <source>
        <dbReference type="Proteomes" id="UP000057088"/>
    </source>
</evidence>
<sequence>MLMTFRCKASANVTMFGSIGLQMLTMMGHSETVPGAILAKDVPEALRLLQAAIELEKKKAQPETDDDEDNESAIELPVSIANRALPLIALLKAATQEECDVMWEEGY</sequence>